<evidence type="ECO:0000313" key="3">
    <source>
        <dbReference type="EMBL" id="BBB93253.1"/>
    </source>
</evidence>
<keyword evidence="2" id="KW-0812">Transmembrane</keyword>
<organism evidence="3 4">
    <name type="scientific">Methylomusa anaerophila</name>
    <dbReference type="NCBI Taxonomy" id="1930071"/>
    <lineage>
        <taxon>Bacteria</taxon>
        <taxon>Bacillati</taxon>
        <taxon>Bacillota</taxon>
        <taxon>Negativicutes</taxon>
        <taxon>Selenomonadales</taxon>
        <taxon>Sporomusaceae</taxon>
        <taxon>Methylomusa</taxon>
    </lineage>
</organism>
<dbReference type="EMBL" id="AP018449">
    <property type="protein sequence ID" value="BBB93253.1"/>
    <property type="molecule type" value="Genomic_DNA"/>
</dbReference>
<accession>A0A348AQA5</accession>
<evidence type="ECO:0000256" key="2">
    <source>
        <dbReference type="SAM" id="Phobius"/>
    </source>
</evidence>
<feature type="transmembrane region" description="Helical" evidence="2">
    <location>
        <begin position="58"/>
        <end position="76"/>
    </location>
</feature>
<dbReference type="GO" id="GO:0004190">
    <property type="term" value="F:aspartic-type endopeptidase activity"/>
    <property type="evidence" value="ECO:0007669"/>
    <property type="project" value="InterPro"/>
</dbReference>
<gene>
    <name evidence="3" type="ORF">MAMMFC1_03965</name>
</gene>
<feature type="active site" evidence="1">
    <location>
        <position position="182"/>
    </location>
</feature>
<evidence type="ECO:0000313" key="4">
    <source>
        <dbReference type="Proteomes" id="UP000276437"/>
    </source>
</evidence>
<evidence type="ECO:0000256" key="1">
    <source>
        <dbReference type="PIRSR" id="PIRSR018571-1"/>
    </source>
</evidence>
<feature type="transmembrane region" description="Helical" evidence="2">
    <location>
        <begin position="6"/>
        <end position="24"/>
    </location>
</feature>
<keyword evidence="2" id="KW-1133">Transmembrane helix</keyword>
<dbReference type="PIRSF" id="PIRSF018571">
    <property type="entry name" value="SpoIIGA"/>
    <property type="match status" value="1"/>
</dbReference>
<reference evidence="3 4" key="1">
    <citation type="journal article" date="2018" name="Int. J. Syst. Evol. Microbiol.">
        <title>Methylomusa anaerophila gen. nov., sp. nov., an anaerobic methanol-utilizing bacterium isolated from a microbial fuel cell.</title>
        <authorList>
            <person name="Amano N."/>
            <person name="Yamamuro A."/>
            <person name="Miyahara M."/>
            <person name="Kouzuma A."/>
            <person name="Abe T."/>
            <person name="Watanabe K."/>
        </authorList>
    </citation>
    <scope>NUCLEOTIDE SEQUENCE [LARGE SCALE GENOMIC DNA]</scope>
    <source>
        <strain evidence="3 4">MMFC1</strain>
    </source>
</reference>
<dbReference type="OrthoDB" id="2690199at2"/>
<dbReference type="AlphaFoldDB" id="A0A348AQA5"/>
<dbReference type="GO" id="GO:0006508">
    <property type="term" value="P:proteolysis"/>
    <property type="evidence" value="ECO:0007669"/>
    <property type="project" value="InterPro"/>
</dbReference>
<dbReference type="RefSeq" id="WP_126310106.1">
    <property type="nucleotide sequence ID" value="NZ_AP018449.1"/>
</dbReference>
<feature type="transmembrane region" description="Helical" evidence="2">
    <location>
        <begin position="130"/>
        <end position="150"/>
    </location>
</feature>
<keyword evidence="2" id="KW-0472">Membrane</keyword>
<keyword evidence="4" id="KW-1185">Reference proteome</keyword>
<dbReference type="GO" id="GO:0030436">
    <property type="term" value="P:asexual sporulation"/>
    <property type="evidence" value="ECO:0007669"/>
    <property type="project" value="InterPro"/>
</dbReference>
<dbReference type="Pfam" id="PF03419">
    <property type="entry name" value="Peptidase_U4"/>
    <property type="match status" value="1"/>
</dbReference>
<name>A0A348AQA5_9FIRM</name>
<proteinExistence type="predicted"/>
<protein>
    <submittedName>
        <fullName evidence="3">Sporulation factor SpoIIGA</fullName>
    </submittedName>
</protein>
<sequence length="313" mass="34372">MYVYADVVITINFVMNSIILLLTAYGAGISFRWQRIFFAAMVSSIYSLGSIWKEVLFFYTAPAKLVASLVIIIIAFGKKPVKVLCVLWCAFFLVSFILGGAVIGWLYFLQTSALSVLSESKSIVTEFGSLSWQHLAVGGSMGIGLITLLVKQLLARIYRKQTLYQVTVNYNGMETNINGLVDTGNSLFSVSGHNPVVLASYQSILGILSHSVASFLQNHDPDTWISEIYTCEDEAWLSRIEPVPYVSVGKCSMLLGFRPDKISIATENGIISTSKVVIGIYAGTFSKDIECDALLHPALINRMNSEKGEDICA</sequence>
<dbReference type="Proteomes" id="UP000276437">
    <property type="component" value="Chromosome"/>
</dbReference>
<feature type="transmembrane region" description="Helical" evidence="2">
    <location>
        <begin position="83"/>
        <end position="110"/>
    </location>
</feature>
<dbReference type="InterPro" id="IPR005081">
    <property type="entry name" value="SpoIIGA"/>
</dbReference>
<dbReference type="KEGG" id="mana:MAMMFC1_03965"/>